<feature type="region of interest" description="Disordered" evidence="3">
    <location>
        <begin position="138"/>
        <end position="177"/>
    </location>
</feature>
<comment type="cofactor">
    <cofactor evidence="2">
        <name>Ca(2+)</name>
        <dbReference type="ChEBI" id="CHEBI:29108"/>
    </cofactor>
</comment>
<sequence length="191" mass="20566">MGPDKMEVCVCGRGVALVRKEFTFLKPIINVNDAADRPLFRVKGPLALTSQCDFEIYNMEKKRVGAIRKKWGGLGREAFSSADNYIIELPADLDVRYKAALLGTCFLIVRHIFTRAKPTFPLGFNQLNKEVVRDVSSEQAGRRAGGQAGRRAGGQAGRRAGGQASGRAGGQAGRRTGGQASGRVVVVCVTL</sequence>
<dbReference type="Proteomes" id="UP000053240">
    <property type="component" value="Unassembled WGS sequence"/>
</dbReference>
<comment type="similarity">
    <text evidence="1 2">Belongs to the phospholipid scramblase family.</text>
</comment>
<keyword evidence="2" id="KW-0449">Lipoprotein</keyword>
<dbReference type="AlphaFoldDB" id="A0A0N1I8D5"/>
<keyword evidence="2" id="KW-0564">Palmitate</keyword>
<dbReference type="EMBL" id="KQ460401">
    <property type="protein sequence ID" value="KPJ14957.1"/>
    <property type="molecule type" value="Genomic_DNA"/>
</dbReference>
<evidence type="ECO:0000256" key="2">
    <source>
        <dbReference type="RuleBase" id="RU363116"/>
    </source>
</evidence>
<name>A0A0N1I8D5_PAPMA</name>
<accession>A0A0N1I8D5</accession>
<dbReference type="InterPro" id="IPR005552">
    <property type="entry name" value="Scramblase"/>
</dbReference>
<dbReference type="PANTHER" id="PTHR23248:SF9">
    <property type="entry name" value="PHOSPHOLIPID SCRAMBLASE"/>
    <property type="match status" value="1"/>
</dbReference>
<gene>
    <name evidence="4" type="ORF">RR48_02698</name>
</gene>
<proteinExistence type="inferred from homology"/>
<evidence type="ECO:0000256" key="3">
    <source>
        <dbReference type="SAM" id="MobiDB-lite"/>
    </source>
</evidence>
<comment type="function">
    <text evidence="2">May mediate accelerated ATP-independent bidirectional transbilayer migration of phospholipids upon binding calcium ions that results in a loss of phospholipid asymmetry in the plasma membrane.</text>
</comment>
<reference evidence="4 5" key="1">
    <citation type="journal article" date="2015" name="Nat. Commun.">
        <title>Outbred genome sequencing and CRISPR/Cas9 gene editing in butterflies.</title>
        <authorList>
            <person name="Li X."/>
            <person name="Fan D."/>
            <person name="Zhang W."/>
            <person name="Liu G."/>
            <person name="Zhang L."/>
            <person name="Zhao L."/>
            <person name="Fang X."/>
            <person name="Chen L."/>
            <person name="Dong Y."/>
            <person name="Chen Y."/>
            <person name="Ding Y."/>
            <person name="Zhao R."/>
            <person name="Feng M."/>
            <person name="Zhu Y."/>
            <person name="Feng Y."/>
            <person name="Jiang X."/>
            <person name="Zhu D."/>
            <person name="Xiang H."/>
            <person name="Feng X."/>
            <person name="Li S."/>
            <person name="Wang J."/>
            <person name="Zhang G."/>
            <person name="Kronforst M.R."/>
            <person name="Wang W."/>
        </authorList>
    </citation>
    <scope>NUCLEOTIDE SEQUENCE [LARGE SCALE GENOMIC DNA]</scope>
    <source>
        <strain evidence="4">Ya'a_city_454_Pm</strain>
        <tissue evidence="4">Whole body</tissue>
    </source>
</reference>
<protein>
    <recommendedName>
        <fullName evidence="2">Phospholipid scramblase</fullName>
    </recommendedName>
</protein>
<keyword evidence="2" id="KW-0106">Calcium</keyword>
<dbReference type="Pfam" id="PF03803">
    <property type="entry name" value="Scramblase"/>
    <property type="match status" value="1"/>
</dbReference>
<dbReference type="InParanoid" id="A0A0N1I8D5"/>
<dbReference type="GO" id="GO:0017128">
    <property type="term" value="F:phospholipid scramblase activity"/>
    <property type="evidence" value="ECO:0007669"/>
    <property type="project" value="InterPro"/>
</dbReference>
<dbReference type="PANTHER" id="PTHR23248">
    <property type="entry name" value="PHOSPHOLIPID SCRAMBLASE-RELATED"/>
    <property type="match status" value="1"/>
</dbReference>
<organism evidence="4 5">
    <name type="scientific">Papilio machaon</name>
    <name type="common">Old World swallowtail butterfly</name>
    <dbReference type="NCBI Taxonomy" id="76193"/>
    <lineage>
        <taxon>Eukaryota</taxon>
        <taxon>Metazoa</taxon>
        <taxon>Ecdysozoa</taxon>
        <taxon>Arthropoda</taxon>
        <taxon>Hexapoda</taxon>
        <taxon>Insecta</taxon>
        <taxon>Pterygota</taxon>
        <taxon>Neoptera</taxon>
        <taxon>Endopterygota</taxon>
        <taxon>Lepidoptera</taxon>
        <taxon>Glossata</taxon>
        <taxon>Ditrysia</taxon>
        <taxon>Papilionoidea</taxon>
        <taxon>Papilionidae</taxon>
        <taxon>Papilioninae</taxon>
        <taxon>Papilio</taxon>
    </lineage>
</organism>
<dbReference type="GO" id="GO:0005886">
    <property type="term" value="C:plasma membrane"/>
    <property type="evidence" value="ECO:0007669"/>
    <property type="project" value="TreeGrafter"/>
</dbReference>
<feature type="compositionally biased region" description="Gly residues" evidence="3">
    <location>
        <begin position="143"/>
        <end position="177"/>
    </location>
</feature>
<evidence type="ECO:0000256" key="1">
    <source>
        <dbReference type="ARBA" id="ARBA00005350"/>
    </source>
</evidence>
<evidence type="ECO:0000313" key="5">
    <source>
        <dbReference type="Proteomes" id="UP000053240"/>
    </source>
</evidence>
<keyword evidence="5" id="KW-1185">Reference proteome</keyword>
<evidence type="ECO:0000313" key="4">
    <source>
        <dbReference type="EMBL" id="KPJ14957.1"/>
    </source>
</evidence>